<organism evidence="7 8">
    <name type="scientific">Microvirga lotononidis</name>
    <dbReference type="NCBI Taxonomy" id="864069"/>
    <lineage>
        <taxon>Bacteria</taxon>
        <taxon>Pseudomonadati</taxon>
        <taxon>Pseudomonadota</taxon>
        <taxon>Alphaproteobacteria</taxon>
        <taxon>Hyphomicrobiales</taxon>
        <taxon>Methylobacteriaceae</taxon>
        <taxon>Microvirga</taxon>
    </lineage>
</organism>
<evidence type="ECO:0000256" key="1">
    <source>
        <dbReference type="ARBA" id="ARBA00001917"/>
    </source>
</evidence>
<dbReference type="InterPro" id="IPR001155">
    <property type="entry name" value="OxRdtase_FMN_N"/>
</dbReference>
<dbReference type="InterPro" id="IPR013785">
    <property type="entry name" value="Aldolase_TIM"/>
</dbReference>
<keyword evidence="8" id="KW-1185">Reference proteome</keyword>
<keyword evidence="4" id="KW-0521">NADP</keyword>
<evidence type="ECO:0000313" key="8">
    <source>
        <dbReference type="Proteomes" id="UP000003947"/>
    </source>
</evidence>
<protein>
    <submittedName>
        <fullName evidence="7">NADH:flavin oxidoreductase</fullName>
    </submittedName>
</protein>
<dbReference type="GO" id="GO:0050661">
    <property type="term" value="F:NADP binding"/>
    <property type="evidence" value="ECO:0007669"/>
    <property type="project" value="InterPro"/>
</dbReference>
<proteinExistence type="predicted"/>
<dbReference type="PANTHER" id="PTHR43303">
    <property type="entry name" value="NADPH DEHYDROGENASE C23G7.10C-RELATED"/>
    <property type="match status" value="1"/>
</dbReference>
<dbReference type="PANTHER" id="PTHR43303:SF4">
    <property type="entry name" value="NADPH DEHYDROGENASE C23G7.10C-RELATED"/>
    <property type="match status" value="1"/>
</dbReference>
<dbReference type="Pfam" id="PF00724">
    <property type="entry name" value="Oxidored_FMN"/>
    <property type="match status" value="1"/>
</dbReference>
<evidence type="ECO:0000313" key="7">
    <source>
        <dbReference type="EMBL" id="EIM26370.1"/>
    </source>
</evidence>
<dbReference type="Gene3D" id="3.20.20.70">
    <property type="entry name" value="Aldolase class I"/>
    <property type="match status" value="1"/>
</dbReference>
<dbReference type="AlphaFoldDB" id="I4YQX8"/>
<dbReference type="GO" id="GO:0003959">
    <property type="term" value="F:NADPH dehydrogenase activity"/>
    <property type="evidence" value="ECO:0007669"/>
    <property type="project" value="InterPro"/>
</dbReference>
<accession>I4YQX8</accession>
<evidence type="ECO:0000259" key="6">
    <source>
        <dbReference type="Pfam" id="PF00724"/>
    </source>
</evidence>
<keyword evidence="2" id="KW-0285">Flavoprotein</keyword>
<feature type="domain" description="NADH:flavin oxidoreductase/NADH oxidase N-terminal" evidence="6">
    <location>
        <begin position="7"/>
        <end position="341"/>
    </location>
</feature>
<reference evidence="7 8" key="1">
    <citation type="submission" date="2012-02" db="EMBL/GenBank/DDBJ databases">
        <title>Improved High-Quality Draft sequence of Microvirga sp. WSM3557.</title>
        <authorList>
            <consortium name="US DOE Joint Genome Institute"/>
            <person name="Lucas S."/>
            <person name="Han J."/>
            <person name="Lapidus A."/>
            <person name="Cheng J.-F."/>
            <person name="Goodwin L."/>
            <person name="Pitluck S."/>
            <person name="Peters L."/>
            <person name="Zhang X."/>
            <person name="Detter J.C."/>
            <person name="Han C."/>
            <person name="Tapia R."/>
            <person name="Land M."/>
            <person name="Hauser L."/>
            <person name="Kyrpides N."/>
            <person name="Ivanova N."/>
            <person name="Pagani I."/>
            <person name="Brau L."/>
            <person name="Yates R."/>
            <person name="O'Hara G."/>
            <person name="Rui T."/>
            <person name="Howieson J."/>
            <person name="Reeve W."/>
            <person name="Woyke T."/>
        </authorList>
    </citation>
    <scope>NUCLEOTIDE SEQUENCE [LARGE SCALE GENOMIC DNA]</scope>
    <source>
        <strain evidence="7 8">WSM3557</strain>
    </source>
</reference>
<dbReference type="RefSeq" id="WP_009762421.1">
    <property type="nucleotide sequence ID" value="NZ_CP141049.1"/>
</dbReference>
<dbReference type="HOGENOM" id="CLU_012153_2_0_5"/>
<dbReference type="EMBL" id="JH660645">
    <property type="protein sequence ID" value="EIM26370.1"/>
    <property type="molecule type" value="Genomic_DNA"/>
</dbReference>
<evidence type="ECO:0000256" key="2">
    <source>
        <dbReference type="ARBA" id="ARBA00022630"/>
    </source>
</evidence>
<name>I4YQX8_9HYPH</name>
<keyword evidence="5" id="KW-0560">Oxidoreductase</keyword>
<dbReference type="PATRIC" id="fig|864069.3.peg.3155"/>
<sequence length="370" mass="39782">MSNSPPLFSPIQLGPIDLPNRIVVAPMCQYSAHDGCASTWHLQHLMNLAMSGAGLVMIEATAVERKGRITHGCLGLYSDENELALEHVLREAMAVATPGTQFGIQLSHAGRKGSAQRPWEGGGNLPDAESWGTLAPSEVPHREGWHVPFQADGDDVERIIGAFAHAAVRAARIGIKVIEVHMAHGYLLHQFHSPLSNRRNDSWGGDAERRMSLPLTVARAVRKAVPSCVVGARITGSDWAEGGLEIRDAVMLAKAIKDLRLDYVCVTSSGIPSSSPTITDPDTMQIPLAATVKAEAKIVTRAVGSIVNPNEANDIIASGQADQVAIGRAYLDDPRWAWHAAHLLGGTVQYPGPYAWAAPAEWPGIEKIRR</sequence>
<keyword evidence="3" id="KW-0288">FMN</keyword>
<dbReference type="eggNOG" id="COG1902">
    <property type="taxonomic scope" value="Bacteria"/>
</dbReference>
<evidence type="ECO:0000256" key="4">
    <source>
        <dbReference type="ARBA" id="ARBA00022857"/>
    </source>
</evidence>
<evidence type="ECO:0000256" key="5">
    <source>
        <dbReference type="ARBA" id="ARBA00023002"/>
    </source>
</evidence>
<gene>
    <name evidence="7" type="ORF">MicloDRAFT_00029190</name>
</gene>
<dbReference type="InterPro" id="IPR044152">
    <property type="entry name" value="YqjM-like"/>
</dbReference>
<dbReference type="SUPFAM" id="SSF51395">
    <property type="entry name" value="FMN-linked oxidoreductases"/>
    <property type="match status" value="1"/>
</dbReference>
<evidence type="ECO:0000256" key="3">
    <source>
        <dbReference type="ARBA" id="ARBA00022643"/>
    </source>
</evidence>
<dbReference type="GO" id="GO:0010181">
    <property type="term" value="F:FMN binding"/>
    <property type="evidence" value="ECO:0007669"/>
    <property type="project" value="InterPro"/>
</dbReference>
<dbReference type="STRING" id="864069.MicloDRAFT_00029190"/>
<comment type="cofactor">
    <cofactor evidence="1">
        <name>FMN</name>
        <dbReference type="ChEBI" id="CHEBI:58210"/>
    </cofactor>
</comment>
<dbReference type="Proteomes" id="UP000003947">
    <property type="component" value="Unassembled WGS sequence"/>
</dbReference>
<dbReference type="OrthoDB" id="9804454at2"/>